<keyword evidence="1" id="KW-0472">Membrane</keyword>
<evidence type="ECO:0000313" key="3">
    <source>
        <dbReference type="Proteomes" id="UP000037696"/>
    </source>
</evidence>
<dbReference type="AlphaFoldDB" id="A0A0M8NPJ3"/>
<evidence type="ECO:0000256" key="1">
    <source>
        <dbReference type="SAM" id="Phobius"/>
    </source>
</evidence>
<proteinExistence type="predicted"/>
<gene>
    <name evidence="2" type="ORF">ACN38_g13167</name>
</gene>
<organism evidence="2 3">
    <name type="scientific">Penicillium nordicum</name>
    <dbReference type="NCBI Taxonomy" id="229535"/>
    <lineage>
        <taxon>Eukaryota</taxon>
        <taxon>Fungi</taxon>
        <taxon>Dikarya</taxon>
        <taxon>Ascomycota</taxon>
        <taxon>Pezizomycotina</taxon>
        <taxon>Eurotiomycetes</taxon>
        <taxon>Eurotiomycetidae</taxon>
        <taxon>Eurotiales</taxon>
        <taxon>Aspergillaceae</taxon>
        <taxon>Penicillium</taxon>
    </lineage>
</organism>
<keyword evidence="1" id="KW-0812">Transmembrane</keyword>
<reference evidence="2 3" key="1">
    <citation type="submission" date="2015-08" db="EMBL/GenBank/DDBJ databases">
        <title>Genome sequencing of Penicillium nordicum.</title>
        <authorList>
            <person name="Nguyen H.D."/>
            <person name="Seifert K.A."/>
        </authorList>
    </citation>
    <scope>NUCLEOTIDE SEQUENCE [LARGE SCALE GENOMIC DNA]</scope>
    <source>
        <strain evidence="2 3">DAOMC 185683</strain>
    </source>
</reference>
<protein>
    <submittedName>
        <fullName evidence="2">Uncharacterized protein</fullName>
    </submittedName>
</protein>
<dbReference type="Proteomes" id="UP000037696">
    <property type="component" value="Unassembled WGS sequence"/>
</dbReference>
<dbReference type="EMBL" id="LHQQ01000729">
    <property type="protein sequence ID" value="KOS36128.1"/>
    <property type="molecule type" value="Genomic_DNA"/>
</dbReference>
<name>A0A0M8NPJ3_9EURO</name>
<feature type="transmembrane region" description="Helical" evidence="1">
    <location>
        <begin position="6"/>
        <end position="23"/>
    </location>
</feature>
<accession>A0A0M8NPJ3</accession>
<sequence>MTTSESSLLYVFLFLFYLFIFRGKKMTTSESSLLCLLHALNTTIAHLNILHAPEPLTCPSPPVLHSVILLTIENFIFL</sequence>
<keyword evidence="3" id="KW-1185">Reference proteome</keyword>
<keyword evidence="1" id="KW-1133">Transmembrane helix</keyword>
<evidence type="ECO:0000313" key="2">
    <source>
        <dbReference type="EMBL" id="KOS36128.1"/>
    </source>
</evidence>
<comment type="caution">
    <text evidence="2">The sequence shown here is derived from an EMBL/GenBank/DDBJ whole genome shotgun (WGS) entry which is preliminary data.</text>
</comment>